<evidence type="ECO:0000259" key="1">
    <source>
        <dbReference type="PROSITE" id="PS50943"/>
    </source>
</evidence>
<name>A0A7W7P3M3_PSENT</name>
<dbReference type="InterPro" id="IPR001387">
    <property type="entry name" value="Cro/C1-type_HTH"/>
</dbReference>
<dbReference type="PROSITE" id="PS50943">
    <property type="entry name" value="HTH_CROC1"/>
    <property type="match status" value="1"/>
</dbReference>
<dbReference type="Proteomes" id="UP000566995">
    <property type="component" value="Unassembled WGS sequence"/>
</dbReference>
<protein>
    <submittedName>
        <fullName evidence="2">Transcriptional regulator with XRE-family HTH domain</fullName>
    </submittedName>
</protein>
<dbReference type="InterPro" id="IPR010982">
    <property type="entry name" value="Lambda_DNA-bd_dom_sf"/>
</dbReference>
<reference evidence="2 3" key="1">
    <citation type="submission" date="2020-08" db="EMBL/GenBank/DDBJ databases">
        <title>Functional genomics of gut bacteria from endangered species of beetles.</title>
        <authorList>
            <person name="Carlos-Shanley C."/>
        </authorList>
    </citation>
    <scope>NUCLEOTIDE SEQUENCE [LARGE SCALE GENOMIC DNA]</scope>
    <source>
        <strain evidence="2 3">S00179</strain>
    </source>
</reference>
<organism evidence="2 3">
    <name type="scientific">Pseudomonas nitroreducens</name>
    <dbReference type="NCBI Taxonomy" id="46680"/>
    <lineage>
        <taxon>Bacteria</taxon>
        <taxon>Pseudomonadati</taxon>
        <taxon>Pseudomonadota</taxon>
        <taxon>Gammaproteobacteria</taxon>
        <taxon>Pseudomonadales</taxon>
        <taxon>Pseudomonadaceae</taxon>
        <taxon>Pseudomonas</taxon>
    </lineage>
</organism>
<proteinExistence type="predicted"/>
<dbReference type="AlphaFoldDB" id="A0A7W7P3M3"/>
<dbReference type="Pfam" id="PF01381">
    <property type="entry name" value="HTH_3"/>
    <property type="match status" value="1"/>
</dbReference>
<evidence type="ECO:0000313" key="3">
    <source>
        <dbReference type="Proteomes" id="UP000566995"/>
    </source>
</evidence>
<accession>A0A7W7P3M3</accession>
<comment type="caution">
    <text evidence="2">The sequence shown here is derived from an EMBL/GenBank/DDBJ whole genome shotgun (WGS) entry which is preliminary data.</text>
</comment>
<dbReference type="RefSeq" id="WP_184596379.1">
    <property type="nucleotide sequence ID" value="NZ_JACHLI010000036.1"/>
</dbReference>
<dbReference type="CDD" id="cd00093">
    <property type="entry name" value="HTH_XRE"/>
    <property type="match status" value="1"/>
</dbReference>
<dbReference type="EMBL" id="JACHLI010000036">
    <property type="protein sequence ID" value="MBB4867143.1"/>
    <property type="molecule type" value="Genomic_DNA"/>
</dbReference>
<dbReference type="SUPFAM" id="SSF47413">
    <property type="entry name" value="lambda repressor-like DNA-binding domains"/>
    <property type="match status" value="1"/>
</dbReference>
<dbReference type="Gene3D" id="1.10.260.40">
    <property type="entry name" value="lambda repressor-like DNA-binding domains"/>
    <property type="match status" value="1"/>
</dbReference>
<evidence type="ECO:0000313" key="2">
    <source>
        <dbReference type="EMBL" id="MBB4867143.1"/>
    </source>
</evidence>
<dbReference type="GO" id="GO:0003677">
    <property type="term" value="F:DNA binding"/>
    <property type="evidence" value="ECO:0007669"/>
    <property type="project" value="InterPro"/>
</dbReference>
<gene>
    <name evidence="2" type="ORF">HNP46_006054</name>
</gene>
<feature type="domain" description="HTH cro/C1-type" evidence="1">
    <location>
        <begin position="114"/>
        <end position="150"/>
    </location>
</feature>
<sequence length="169" mass="19345">MKKRMTDEQINAHLALWDSRIEEFIRTNRDEIYPQLLRWLSDTTVPTGLYNVLVAYCAELVGPEEAFKFSLHWVAKVALRDLRGYRQKPTPEHFPIRLKLVMEERRLQEMPMPSNLKGTTLNRYLEGKTTPTLTNLAEIAADLGVSPAWLAFGIGLPEDHTPSGRGARE</sequence>